<accession>A0AAV4URM7</accession>
<sequence length="114" mass="13065">MQITLTFLIPSQLQMEKFLESIVIEKKLQHKTWPVSHDNSLLNVASNNSWYRSLSETLLQTRIKEQRLQVLERNYQIAVASSIIRSASHMNKHARCTCTVTTVPPTFCEVPVPA</sequence>
<evidence type="ECO:0000313" key="2">
    <source>
        <dbReference type="Proteomes" id="UP001054837"/>
    </source>
</evidence>
<name>A0AAV4URM7_9ARAC</name>
<comment type="caution">
    <text evidence="1">The sequence shown here is derived from an EMBL/GenBank/DDBJ whole genome shotgun (WGS) entry which is preliminary data.</text>
</comment>
<keyword evidence="2" id="KW-1185">Reference proteome</keyword>
<protein>
    <submittedName>
        <fullName evidence="1">Uncharacterized protein</fullName>
    </submittedName>
</protein>
<proteinExistence type="predicted"/>
<evidence type="ECO:0000313" key="1">
    <source>
        <dbReference type="EMBL" id="GIY60667.1"/>
    </source>
</evidence>
<dbReference type="AlphaFoldDB" id="A0AAV4URM7"/>
<dbReference type="EMBL" id="BPLQ01011831">
    <property type="protein sequence ID" value="GIY60667.1"/>
    <property type="molecule type" value="Genomic_DNA"/>
</dbReference>
<reference evidence="1 2" key="1">
    <citation type="submission" date="2021-06" db="EMBL/GenBank/DDBJ databases">
        <title>Caerostris darwini draft genome.</title>
        <authorList>
            <person name="Kono N."/>
            <person name="Arakawa K."/>
        </authorList>
    </citation>
    <scope>NUCLEOTIDE SEQUENCE [LARGE SCALE GENOMIC DNA]</scope>
</reference>
<organism evidence="1 2">
    <name type="scientific">Caerostris darwini</name>
    <dbReference type="NCBI Taxonomy" id="1538125"/>
    <lineage>
        <taxon>Eukaryota</taxon>
        <taxon>Metazoa</taxon>
        <taxon>Ecdysozoa</taxon>
        <taxon>Arthropoda</taxon>
        <taxon>Chelicerata</taxon>
        <taxon>Arachnida</taxon>
        <taxon>Araneae</taxon>
        <taxon>Araneomorphae</taxon>
        <taxon>Entelegynae</taxon>
        <taxon>Araneoidea</taxon>
        <taxon>Araneidae</taxon>
        <taxon>Caerostris</taxon>
    </lineage>
</organism>
<dbReference type="Proteomes" id="UP001054837">
    <property type="component" value="Unassembled WGS sequence"/>
</dbReference>
<gene>
    <name evidence="1" type="ORF">CDAR_296231</name>
</gene>